<dbReference type="RefSeq" id="WP_305991880.1">
    <property type="nucleotide sequence ID" value="NZ_JAVAMP010000003.1"/>
</dbReference>
<keyword evidence="2" id="KW-0812">Transmembrane</keyword>
<dbReference type="PANTHER" id="PTHR41259">
    <property type="entry name" value="DOUBLE-STRAND BREAK REPAIR RAD50 ATPASE, PUTATIVE-RELATED"/>
    <property type="match status" value="1"/>
</dbReference>
<evidence type="ECO:0000313" key="5">
    <source>
        <dbReference type="Proteomes" id="UP001231941"/>
    </source>
</evidence>
<dbReference type="SUPFAM" id="SSF52540">
    <property type="entry name" value="P-loop containing nucleoside triphosphate hydrolases"/>
    <property type="match status" value="1"/>
</dbReference>
<feature type="domain" description="YhaN AAA" evidence="3">
    <location>
        <begin position="1"/>
        <end position="198"/>
    </location>
</feature>
<feature type="transmembrane region" description="Helical" evidence="2">
    <location>
        <begin position="514"/>
        <end position="532"/>
    </location>
</feature>
<dbReference type="EMBL" id="JAVAMP010000003">
    <property type="protein sequence ID" value="MDP5274576.1"/>
    <property type="molecule type" value="Genomic_DNA"/>
</dbReference>
<dbReference type="PANTHER" id="PTHR41259:SF1">
    <property type="entry name" value="DOUBLE-STRAND BREAK REPAIR RAD50 ATPASE, PUTATIVE-RELATED"/>
    <property type="match status" value="1"/>
</dbReference>
<proteinExistence type="predicted"/>
<evidence type="ECO:0000259" key="3">
    <source>
        <dbReference type="Pfam" id="PF13514"/>
    </source>
</evidence>
<comment type="caution">
    <text evidence="4">The sequence shown here is derived from an EMBL/GenBank/DDBJ whole genome shotgun (WGS) entry which is preliminary data.</text>
</comment>
<evidence type="ECO:0000256" key="1">
    <source>
        <dbReference type="SAM" id="Coils"/>
    </source>
</evidence>
<dbReference type="Proteomes" id="UP001231941">
    <property type="component" value="Unassembled WGS sequence"/>
</dbReference>
<sequence>MRINHLEINGFGILNHLKFELKQPVTLFYGHNEAGKSTLMSFIRNMLFGFPKRTHLQQRYEPVYGGLHGGLVTLLDEDGEQLRIERIQGKGSTFIAGDGSIMNEAEFQQRLGGISQQFFNDLFAFSLSELQEIRTLQSDEMSSYLYNSGMGIHANRIMEAEKKLISGMEKLFKPRGKNQMIINQIKSMETISNKLRANRGDIEKYNHIQQHLSQVNEQIDVLEQSIKNKKEQINWYELCLKVKEPFNRKEKIHEELHDLPQFEGFPKDAASKYDKLMVEQDRLKLELNQLMKKRDHVKKELSPIIVELELITILPQLDQLNEQLGIYENTKTTMIEVKTETKQLNETLQIKLRKVNESWTMDQLKSFSTSVASREKVERFKQSFDEINKEKEKVQYEFGELAQKIEAEKQLIEKLKLLNTPLMKRKNDLVIQMNLNNTEQLNTIVANLKTELNQLQLIKKEYRFDKTRIMDLQQHMNLINTMKDGQKNKGAAWVLLTLNLVVPSLFYFFDQMSFVWISFISILGLQVMFYVISKNSKENKSLSDSIIKHQTAIAELETHMKQKDEMYKTSLQTCNKLQAKLFSQNEVASSLEITDINSEHDTHHLNEMLINIEQIVKELEQMDRQLKQTETEIEHLLSNLSLLRSRSIEKKEGMNLKNHQFMKLLNTWKKWLNDVELSTDLSPVSVLDLFQQVDQAMMIVTQIEKNMTKINMMENKIVRFEKEVANYIPNMDQNEIVQALKWQRSKAILQVQKKEERDNIEANLDEILEEVERTEKRIELIEVKIQRLWKEAQASDEASFLTNVYDDNKRIQLEHELHQIQYSLQDWVGEKKIEKLETYLKENQPKESIYNQLEELSYHLSTEESLLNDLRDQKGRKSGELEKLESDMNHAEYLLAYEGEETKIKELSSQWATHSFALHLIKMAKKKYEEERQPGVLMKASTYLEKMTNGAFRRVMVPFGEKQMIVERANGSQLETSFLSRGTAELLYLAMRFALAEEFGEKVNLPFIMDDIFVNFDATRLQSTLNVLKEVAENHQLILFTCHEHVQQAMKDMFPQIENIDLNYYHS</sequence>
<organism evidence="4 5">
    <name type="scientific">Chengkuizengella axinellae</name>
    <dbReference type="NCBI Taxonomy" id="3064388"/>
    <lineage>
        <taxon>Bacteria</taxon>
        <taxon>Bacillati</taxon>
        <taxon>Bacillota</taxon>
        <taxon>Bacilli</taxon>
        <taxon>Bacillales</taxon>
        <taxon>Paenibacillaceae</taxon>
        <taxon>Chengkuizengella</taxon>
    </lineage>
</organism>
<evidence type="ECO:0000256" key="2">
    <source>
        <dbReference type="SAM" id="Phobius"/>
    </source>
</evidence>
<name>A0ABT9IYX8_9BACL</name>
<accession>A0ABT9IYX8</accession>
<dbReference type="InterPro" id="IPR027417">
    <property type="entry name" value="P-loop_NTPase"/>
</dbReference>
<feature type="coiled-coil region" evidence="1">
    <location>
        <begin position="273"/>
        <end position="300"/>
    </location>
</feature>
<keyword evidence="5" id="KW-1185">Reference proteome</keyword>
<dbReference type="InterPro" id="IPR038734">
    <property type="entry name" value="YhaN_AAA"/>
</dbReference>
<feature type="coiled-coil region" evidence="1">
    <location>
        <begin position="205"/>
        <end position="232"/>
    </location>
</feature>
<dbReference type="Gene3D" id="3.40.50.300">
    <property type="entry name" value="P-loop containing nucleotide triphosphate hydrolases"/>
    <property type="match status" value="2"/>
</dbReference>
<feature type="coiled-coil region" evidence="1">
    <location>
        <begin position="605"/>
        <end position="646"/>
    </location>
</feature>
<feature type="transmembrane region" description="Helical" evidence="2">
    <location>
        <begin position="490"/>
        <end position="508"/>
    </location>
</feature>
<dbReference type="Pfam" id="PF13514">
    <property type="entry name" value="AAA_27"/>
    <property type="match status" value="1"/>
</dbReference>
<keyword evidence="1" id="KW-0175">Coiled coil</keyword>
<reference evidence="4 5" key="1">
    <citation type="submission" date="2023-08" db="EMBL/GenBank/DDBJ databases">
        <authorList>
            <person name="Park J.-S."/>
        </authorList>
    </citation>
    <scope>NUCLEOTIDE SEQUENCE [LARGE SCALE GENOMIC DNA]</scope>
    <source>
        <strain evidence="4 5">2205SS18-9</strain>
    </source>
</reference>
<feature type="coiled-coil region" evidence="1">
    <location>
        <begin position="438"/>
        <end position="465"/>
    </location>
</feature>
<keyword evidence="2" id="KW-1133">Transmembrane helix</keyword>
<protein>
    <submittedName>
        <fullName evidence="4">AAA family ATPase</fullName>
    </submittedName>
</protein>
<feature type="coiled-coil region" evidence="1">
    <location>
        <begin position="750"/>
        <end position="784"/>
    </location>
</feature>
<gene>
    <name evidence="4" type="ORF">Q5Y73_10680</name>
</gene>
<keyword evidence="2" id="KW-0472">Membrane</keyword>
<evidence type="ECO:0000313" key="4">
    <source>
        <dbReference type="EMBL" id="MDP5274576.1"/>
    </source>
</evidence>